<dbReference type="GO" id="GO:0009307">
    <property type="term" value="P:DNA restriction-modification system"/>
    <property type="evidence" value="ECO:0007669"/>
    <property type="project" value="InterPro"/>
</dbReference>
<dbReference type="InterPro" id="IPR052906">
    <property type="entry name" value="Type_IV_Methyl-Rstrct_Enzyme"/>
</dbReference>
<evidence type="ECO:0000259" key="1">
    <source>
        <dbReference type="Pfam" id="PF04471"/>
    </source>
</evidence>
<dbReference type="Pfam" id="PF04471">
    <property type="entry name" value="Mrr_cat"/>
    <property type="match status" value="1"/>
</dbReference>
<keyword evidence="2" id="KW-0540">Nuclease</keyword>
<organism evidence="2 3">
    <name type="scientific">Paraburkholderia steynii</name>
    <dbReference type="NCBI Taxonomy" id="1245441"/>
    <lineage>
        <taxon>Bacteria</taxon>
        <taxon>Pseudomonadati</taxon>
        <taxon>Pseudomonadota</taxon>
        <taxon>Betaproteobacteria</taxon>
        <taxon>Burkholderiales</taxon>
        <taxon>Burkholderiaceae</taxon>
        <taxon>Paraburkholderia</taxon>
    </lineage>
</organism>
<evidence type="ECO:0000313" key="2">
    <source>
        <dbReference type="EMBL" id="SDI70842.1"/>
    </source>
</evidence>
<dbReference type="Gene3D" id="3.40.1350.10">
    <property type="match status" value="1"/>
</dbReference>
<dbReference type="InterPro" id="IPR011856">
    <property type="entry name" value="tRNA_endonuc-like_dom_sf"/>
</dbReference>
<protein>
    <submittedName>
        <fullName evidence="2">Restriction endonuclease</fullName>
    </submittedName>
</protein>
<reference evidence="2" key="1">
    <citation type="submission" date="2016-10" db="EMBL/GenBank/DDBJ databases">
        <authorList>
            <person name="Varghese N."/>
            <person name="Submissions S."/>
        </authorList>
    </citation>
    <scope>NUCLEOTIDE SEQUENCE [LARGE SCALE GENOMIC DNA]</scope>
    <source>
        <strain evidence="2">YR281</strain>
    </source>
</reference>
<sequence>MIYQCGSCSKTSFEINCPWCASAPTQEDGQRAPVQRQVPLDPSFYPEFQYQTKGFFKDLLGKKKEQAQLNDLLRSVLQKYSELKKPYFANFFHTMRHEGSGSNDASSPGPRLNGSYSNRELFREVLIRKGFTELEELPHLLDKLLFTTGFNAAYLGFSNEISRHVEGSLRDVLRSWIGEAGTSFRDDLSLFFYFLWNNGIRHPELQYAEQAVSTYGTPLLPWDTVQAWLRTCEQIHFDILVERLATKLEHFDPNRFVTMYHVDAMNGYDFEKFLAEIFQTAGYDVEGTKLSGDQGADLFVSRFGKKIVIQAKNYSGSVGNAAVQEAISAKSFYGCDEAMVVTNSHFTRSAIELAGAAAVRLVGRRDLQTYLDDYNQRIIEQFRTQADNVQDTNAAAFTAG</sequence>
<keyword evidence="2" id="KW-0378">Hydrolase</keyword>
<dbReference type="Proteomes" id="UP000198900">
    <property type="component" value="Unassembled WGS sequence"/>
</dbReference>
<dbReference type="PANTHER" id="PTHR30015:SF6">
    <property type="entry name" value="SLL1429 PROTEIN"/>
    <property type="match status" value="1"/>
</dbReference>
<dbReference type="SUPFAM" id="SSF52980">
    <property type="entry name" value="Restriction endonuclease-like"/>
    <property type="match status" value="1"/>
</dbReference>
<name>A0A7Z7BDD7_9BURK</name>
<dbReference type="PANTHER" id="PTHR30015">
    <property type="entry name" value="MRR RESTRICTION SYSTEM PROTEIN"/>
    <property type="match status" value="1"/>
</dbReference>
<dbReference type="RefSeq" id="WP_091785496.1">
    <property type="nucleotide sequence ID" value="NZ_FNDI01000022.1"/>
</dbReference>
<keyword evidence="3" id="KW-1185">Reference proteome</keyword>
<feature type="domain" description="Restriction endonuclease type IV Mrr" evidence="1">
    <location>
        <begin position="263"/>
        <end position="369"/>
    </location>
</feature>
<dbReference type="InterPro" id="IPR011335">
    <property type="entry name" value="Restrct_endonuc-II-like"/>
</dbReference>
<dbReference type="InterPro" id="IPR007560">
    <property type="entry name" value="Restrct_endonuc_IV_Mrr"/>
</dbReference>
<dbReference type="EMBL" id="FNDI01000022">
    <property type="protein sequence ID" value="SDI70842.1"/>
    <property type="molecule type" value="Genomic_DNA"/>
</dbReference>
<keyword evidence="2" id="KW-0255">Endonuclease</keyword>
<evidence type="ECO:0000313" key="3">
    <source>
        <dbReference type="Proteomes" id="UP000198900"/>
    </source>
</evidence>
<gene>
    <name evidence="2" type="ORF">SAMN04487926_12268</name>
</gene>
<comment type="caution">
    <text evidence="2">The sequence shown here is derived from an EMBL/GenBank/DDBJ whole genome shotgun (WGS) entry which is preliminary data.</text>
</comment>
<accession>A0A7Z7BDD7</accession>
<proteinExistence type="predicted"/>
<dbReference type="GO" id="GO:0015666">
    <property type="term" value="F:restriction endodeoxyribonuclease activity"/>
    <property type="evidence" value="ECO:0007669"/>
    <property type="project" value="TreeGrafter"/>
</dbReference>
<dbReference type="AlphaFoldDB" id="A0A7Z7BDD7"/>
<dbReference type="GO" id="GO:0003677">
    <property type="term" value="F:DNA binding"/>
    <property type="evidence" value="ECO:0007669"/>
    <property type="project" value="InterPro"/>
</dbReference>